<dbReference type="EMBL" id="JAWDJX010000009">
    <property type="protein sequence ID" value="KAK3055127.1"/>
    <property type="molecule type" value="Genomic_DNA"/>
</dbReference>
<dbReference type="InterPro" id="IPR035965">
    <property type="entry name" value="PAS-like_dom_sf"/>
</dbReference>
<gene>
    <name evidence="7" type="ORF">LTR09_003680</name>
</gene>
<dbReference type="Gene3D" id="3.30.450.20">
    <property type="entry name" value="PAS domain"/>
    <property type="match status" value="2"/>
</dbReference>
<feature type="compositionally biased region" description="Polar residues" evidence="3">
    <location>
        <begin position="247"/>
        <end position="280"/>
    </location>
</feature>
<dbReference type="SUPFAM" id="SSF55781">
    <property type="entry name" value="GAF domain-like"/>
    <property type="match status" value="1"/>
</dbReference>
<dbReference type="CDD" id="cd17546">
    <property type="entry name" value="REC_hyHK_CKI1_RcsC-like"/>
    <property type="match status" value="1"/>
</dbReference>
<feature type="compositionally biased region" description="Polar residues" evidence="3">
    <location>
        <begin position="187"/>
        <end position="202"/>
    </location>
</feature>
<dbReference type="CDD" id="cd00082">
    <property type="entry name" value="HisKA"/>
    <property type="match status" value="1"/>
</dbReference>
<feature type="compositionally biased region" description="Polar residues" evidence="3">
    <location>
        <begin position="1"/>
        <end position="16"/>
    </location>
</feature>
<organism evidence="7 8">
    <name type="scientific">Extremus antarcticus</name>
    <dbReference type="NCBI Taxonomy" id="702011"/>
    <lineage>
        <taxon>Eukaryota</taxon>
        <taxon>Fungi</taxon>
        <taxon>Dikarya</taxon>
        <taxon>Ascomycota</taxon>
        <taxon>Pezizomycotina</taxon>
        <taxon>Dothideomycetes</taxon>
        <taxon>Dothideomycetidae</taxon>
        <taxon>Mycosphaerellales</taxon>
        <taxon>Extremaceae</taxon>
        <taxon>Extremus</taxon>
    </lineage>
</organism>
<evidence type="ECO:0000256" key="2">
    <source>
        <dbReference type="PROSITE-ProRule" id="PRU00169"/>
    </source>
</evidence>
<dbReference type="Gene3D" id="3.30.565.10">
    <property type="entry name" value="Histidine kinase-like ATPase, C-terminal domain"/>
    <property type="match status" value="1"/>
</dbReference>
<feature type="region of interest" description="Disordered" evidence="3">
    <location>
        <begin position="1"/>
        <end position="41"/>
    </location>
</feature>
<dbReference type="InterPro" id="IPR003661">
    <property type="entry name" value="HisK_dim/P_dom"/>
</dbReference>
<feature type="domain" description="PAS" evidence="6">
    <location>
        <begin position="947"/>
        <end position="1018"/>
    </location>
</feature>
<dbReference type="CDD" id="cd00130">
    <property type="entry name" value="PAS"/>
    <property type="match status" value="1"/>
</dbReference>
<feature type="domain" description="Response regulatory" evidence="5">
    <location>
        <begin position="1422"/>
        <end position="1555"/>
    </location>
</feature>
<proteinExistence type="predicted"/>
<dbReference type="InterPro" id="IPR036890">
    <property type="entry name" value="HATPase_C_sf"/>
</dbReference>
<dbReference type="SMART" id="SM00388">
    <property type="entry name" value="HisKA"/>
    <property type="match status" value="1"/>
</dbReference>
<dbReference type="InterPro" id="IPR003594">
    <property type="entry name" value="HATPase_dom"/>
</dbReference>
<dbReference type="PRINTS" id="PR00344">
    <property type="entry name" value="BCTRLSENSOR"/>
</dbReference>
<accession>A0AAJ0DRC1</accession>
<comment type="caution">
    <text evidence="7">The sequence shown here is derived from an EMBL/GenBank/DDBJ whole genome shotgun (WGS) entry which is preliminary data.</text>
</comment>
<dbReference type="SUPFAM" id="SSF52172">
    <property type="entry name" value="CheY-like"/>
    <property type="match status" value="1"/>
</dbReference>
<feature type="compositionally biased region" description="Basic and acidic residues" evidence="3">
    <location>
        <begin position="93"/>
        <end position="107"/>
    </location>
</feature>
<feature type="modified residue" description="4-aspartylphosphate" evidence="2">
    <location>
        <position position="1484"/>
    </location>
</feature>
<dbReference type="InterPro" id="IPR000014">
    <property type="entry name" value="PAS"/>
</dbReference>
<evidence type="ECO:0000259" key="6">
    <source>
        <dbReference type="PROSITE" id="PS50112"/>
    </source>
</evidence>
<dbReference type="PROSITE" id="PS50109">
    <property type="entry name" value="HIS_KIN"/>
    <property type="match status" value="1"/>
</dbReference>
<dbReference type="InterPro" id="IPR005467">
    <property type="entry name" value="His_kinase_dom"/>
</dbReference>
<dbReference type="GO" id="GO:0000155">
    <property type="term" value="F:phosphorelay sensor kinase activity"/>
    <property type="evidence" value="ECO:0007669"/>
    <property type="project" value="InterPro"/>
</dbReference>
<dbReference type="Pfam" id="PF26131">
    <property type="entry name" value="PAS-like"/>
    <property type="match status" value="1"/>
</dbReference>
<evidence type="ECO:0000259" key="5">
    <source>
        <dbReference type="PROSITE" id="PS50110"/>
    </source>
</evidence>
<feature type="region of interest" description="Disordered" evidence="3">
    <location>
        <begin position="76"/>
        <end position="168"/>
    </location>
</feature>
<dbReference type="Pfam" id="PF02518">
    <property type="entry name" value="HATPase_c"/>
    <property type="match status" value="1"/>
</dbReference>
<feature type="compositionally biased region" description="Pro residues" evidence="3">
    <location>
        <begin position="122"/>
        <end position="134"/>
    </location>
</feature>
<feature type="region of interest" description="Disordered" evidence="3">
    <location>
        <begin position="181"/>
        <end position="208"/>
    </location>
</feature>
<dbReference type="PANTHER" id="PTHR43719:SF30">
    <property type="entry name" value="TWO-COMPONENT SYSTEM RESPONSE REGULATOR"/>
    <property type="match status" value="1"/>
</dbReference>
<dbReference type="NCBIfam" id="TIGR00229">
    <property type="entry name" value="sensory_box"/>
    <property type="match status" value="1"/>
</dbReference>
<dbReference type="SMART" id="SM00387">
    <property type="entry name" value="HATPase_c"/>
    <property type="match status" value="1"/>
</dbReference>
<dbReference type="Pfam" id="PF00072">
    <property type="entry name" value="Response_reg"/>
    <property type="match status" value="1"/>
</dbReference>
<keyword evidence="1 2" id="KW-0597">Phosphoprotein</keyword>
<dbReference type="InterPro" id="IPR004358">
    <property type="entry name" value="Sig_transdc_His_kin-like_C"/>
</dbReference>
<evidence type="ECO:0000256" key="3">
    <source>
        <dbReference type="SAM" id="MobiDB-lite"/>
    </source>
</evidence>
<dbReference type="SUPFAM" id="SSF55785">
    <property type="entry name" value="PYP-like sensor domain (PAS domain)"/>
    <property type="match status" value="1"/>
</dbReference>
<dbReference type="Gene3D" id="3.40.50.2300">
    <property type="match status" value="1"/>
</dbReference>
<dbReference type="SMART" id="SM00448">
    <property type="entry name" value="REC"/>
    <property type="match status" value="1"/>
</dbReference>
<dbReference type="InterPro" id="IPR011006">
    <property type="entry name" value="CheY-like_superfamily"/>
</dbReference>
<reference evidence="7" key="1">
    <citation type="submission" date="2023-04" db="EMBL/GenBank/DDBJ databases">
        <title>Black Yeasts Isolated from many extreme environments.</title>
        <authorList>
            <person name="Coleine C."/>
            <person name="Stajich J.E."/>
            <person name="Selbmann L."/>
        </authorList>
    </citation>
    <scope>NUCLEOTIDE SEQUENCE</scope>
    <source>
        <strain evidence="7">CCFEE 5312</strain>
    </source>
</reference>
<dbReference type="InterPro" id="IPR036097">
    <property type="entry name" value="HisK_dim/P_sf"/>
</dbReference>
<keyword evidence="8" id="KW-1185">Reference proteome</keyword>
<dbReference type="InterPro" id="IPR050956">
    <property type="entry name" value="2C_system_His_kinase"/>
</dbReference>
<evidence type="ECO:0000259" key="4">
    <source>
        <dbReference type="PROSITE" id="PS50109"/>
    </source>
</evidence>
<dbReference type="Gene3D" id="1.10.287.130">
    <property type="match status" value="1"/>
</dbReference>
<dbReference type="PROSITE" id="PS50110">
    <property type="entry name" value="RESPONSE_REGULATORY"/>
    <property type="match status" value="1"/>
</dbReference>
<protein>
    <submittedName>
        <fullName evidence="7">Uncharacterized protein</fullName>
    </submittedName>
</protein>
<dbReference type="PROSITE" id="PS50112">
    <property type="entry name" value="PAS"/>
    <property type="match status" value="1"/>
</dbReference>
<evidence type="ECO:0000256" key="1">
    <source>
        <dbReference type="ARBA" id="ARBA00022553"/>
    </source>
</evidence>
<feature type="region of interest" description="Disordered" evidence="3">
    <location>
        <begin position="247"/>
        <end position="284"/>
    </location>
</feature>
<dbReference type="InterPro" id="IPR001789">
    <property type="entry name" value="Sig_transdc_resp-reg_receiver"/>
</dbReference>
<evidence type="ECO:0000313" key="8">
    <source>
        <dbReference type="Proteomes" id="UP001271007"/>
    </source>
</evidence>
<name>A0AAJ0DRC1_9PEZI</name>
<dbReference type="SUPFAM" id="SSF55874">
    <property type="entry name" value="ATPase domain of HSP90 chaperone/DNA topoisomerase II/histidine kinase"/>
    <property type="match status" value="1"/>
</dbReference>
<dbReference type="InterPro" id="IPR058846">
    <property type="entry name" value="PAS-like"/>
</dbReference>
<dbReference type="Proteomes" id="UP001271007">
    <property type="component" value="Unassembled WGS sequence"/>
</dbReference>
<sequence>MSSSNNQPSIFTSRDAFSQLPAPIQGPSQKPGFRRQSTPNYLERNRVQQAAGGAAPFAIDTVPEGILPPIIYATTATSKDTIAPPPAWPPRGIAEKQRASARDDGRVKGRSVSAGEAEISTTPPPPAAFAPPTSPTSARKRPASTLEASSFGDNPPTSEPALKRPRLKARSKHFLDKFNFGPPSFHHANQPQSPLFFSNSPQLRPALPPRFSSSEAAAKMLSRTRTEDNHVKTVSLARGVVSASQVATSAPQFPFQSPGSRQSMESVSTRSRSPESTFGPSSGGREISSMLNSIGIVELLEQDERPTFIVDLGDTLNYGPGQLTLLFCNASLRSSSGLDAQVSGAALEDASPGPQTHLQFKSWLMSAAVNGESLDVCLPSFLFAGLSWNCATLRKRLRIISGSFISAPSSSKGMELRSSVPPAASASLPPLEDIVLADALMEPSDYFGMAAPRADKNSSDETGSTSTMQAVATIEHGPPSTNTRILRSQNAIVRDANQMMASNRDLSGATQLLSSPSTYVDNSGAMSRFSPSPSPETVLTRARFSDRLSSSIATVAHDSPSFDWTRLPVTDSMPAHIRFARSIDWAATSLGPIENWSSDLRQMCNLIMASPHPAAMYWGEDLIAIYNEAYILLAGQKHPTLMGRSYSDAWAEIWNDVKDVFANAKITGEATMKDDDCLFMERNEFLEETYFSWSIIPMVGADGSVMGLYNPAFEKTRRKIAERRMLTLREVGERTASARDVKGFWAQVLGSFEFNDYDSPFLLLYSVADESDSDASSIHSGSVLTMRNCQLEGALGVPEDHPAAPEIIDLRAGVEGFGPVFREIMKTDKPVLLEVGSRDLPESLLRGLQLRGFGDPVKAVVICPIHPTTGENILGFLVLGVNPRRPYDDDYALFVQLLSRQLATSLASVVLFEEEIRRGQRAAKLAALDRIELSEQLAARTQEAIESETKFTRMAEFAPVGMFIANSGGKITFANDTWYDISRVPKNSSMADTWMNSVNPDDQELVKRLWNDLVVETKAVSHEFRFRAAWEDRNGNRGDTWVLFSGYPEKHEDGRLKSIFGSITNISQQKWAEGIQTRKMEEAVELKRQQENFIDITSHEMRNPLSAILQCSDEIISTLTDAKQAGAKTLPETLLTSCLDAAQIINLCSHHQKRIVDDILTLSKLDSKLLLVTPVDAQPLTVVQRALKMHEGELQASDIQLRFVVDQSYRDLGLDWVRLDPSRVLQVLINLTTNAIKFTGTESKRTITVTIAACLERPSERPDAPVRYFSSRRKPGAEIDDNDWGDGQKVYIHFAVRDTGRGLNPEEKKMLFMRFSQASPRTHVQYGGSGLGLFISRELTELQGGEIGVESEAGKGSTFAFYIVARKSTAPPDVDAAGSVKHSMSAHADARSKAVAQAAKKGADATVKSSANGIAPKPMRHRVLIVEDNLVNQRVLQKQLKNLGTEVHLANHGGEALEKLRQSTYWAANAGKKDALQLGVVLMDQEMPVMDGLTCTKKIRELEAEGLLTGHVPIIAVTANARAEQVQTARDAGMDDVVSKPFRIPELVPKIEELIAKYPAPSPP</sequence>
<evidence type="ECO:0000313" key="7">
    <source>
        <dbReference type="EMBL" id="KAK3055127.1"/>
    </source>
</evidence>
<dbReference type="PANTHER" id="PTHR43719">
    <property type="entry name" value="TWO-COMPONENT HISTIDINE KINASE"/>
    <property type="match status" value="1"/>
</dbReference>
<feature type="compositionally biased region" description="Polar residues" evidence="3">
    <location>
        <begin position="146"/>
        <end position="156"/>
    </location>
</feature>
<feature type="domain" description="Histidine kinase" evidence="4">
    <location>
        <begin position="1096"/>
        <end position="1367"/>
    </location>
</feature>
<dbReference type="SUPFAM" id="SSF47384">
    <property type="entry name" value="Homodimeric domain of signal transducing histidine kinase"/>
    <property type="match status" value="1"/>
</dbReference>
<dbReference type="Pfam" id="PF13188">
    <property type="entry name" value="PAS_8"/>
    <property type="match status" value="1"/>
</dbReference>